<dbReference type="SUPFAM" id="SSF55785">
    <property type="entry name" value="PYP-like sensor domain (PAS domain)"/>
    <property type="match status" value="1"/>
</dbReference>
<evidence type="ECO:0000313" key="1">
    <source>
        <dbReference type="EMBL" id="MFC3761528.1"/>
    </source>
</evidence>
<protein>
    <submittedName>
        <fullName evidence="1">PAS domain-containing protein</fullName>
    </submittedName>
</protein>
<dbReference type="RefSeq" id="WP_205113994.1">
    <property type="nucleotide sequence ID" value="NZ_JAFBCM010000001.1"/>
</dbReference>
<gene>
    <name evidence="1" type="ORF">ACFOUW_11820</name>
</gene>
<dbReference type="Proteomes" id="UP001595699">
    <property type="component" value="Unassembled WGS sequence"/>
</dbReference>
<reference evidence="2" key="1">
    <citation type="journal article" date="2019" name="Int. J. Syst. Evol. Microbiol.">
        <title>The Global Catalogue of Microorganisms (GCM) 10K type strain sequencing project: providing services to taxonomists for standard genome sequencing and annotation.</title>
        <authorList>
            <consortium name="The Broad Institute Genomics Platform"/>
            <consortium name="The Broad Institute Genome Sequencing Center for Infectious Disease"/>
            <person name="Wu L."/>
            <person name="Ma J."/>
        </authorList>
    </citation>
    <scope>NUCLEOTIDE SEQUENCE [LARGE SCALE GENOMIC DNA]</scope>
    <source>
        <strain evidence="2">CGMCC 4.7241</strain>
    </source>
</reference>
<sequence length="158" mass="17013">MDTSTMIEAGTLDSLEFRGRLDDEHLVPGGLLADQDAMDAIGVGIYVMEKDGTLIACNRAAISAWGRTPELGSSEKYCGAFRLRYPSGDVMPHESAPPSVVINNGGTVRNADVICEQPDGKRLLALVNVFPIRDEADEVIGAVNIFRHNTDKMVPGIL</sequence>
<name>A0ABV7YBI6_9ACTN</name>
<comment type="caution">
    <text evidence="1">The sequence shown here is derived from an EMBL/GenBank/DDBJ whole genome shotgun (WGS) entry which is preliminary data.</text>
</comment>
<proteinExistence type="predicted"/>
<dbReference type="CDD" id="cd00130">
    <property type="entry name" value="PAS"/>
    <property type="match status" value="1"/>
</dbReference>
<accession>A0ABV7YBI6</accession>
<dbReference type="InterPro" id="IPR000014">
    <property type="entry name" value="PAS"/>
</dbReference>
<keyword evidence="2" id="KW-1185">Reference proteome</keyword>
<organism evidence="1 2">
    <name type="scientific">Tenggerimyces flavus</name>
    <dbReference type="NCBI Taxonomy" id="1708749"/>
    <lineage>
        <taxon>Bacteria</taxon>
        <taxon>Bacillati</taxon>
        <taxon>Actinomycetota</taxon>
        <taxon>Actinomycetes</taxon>
        <taxon>Propionibacteriales</taxon>
        <taxon>Nocardioidaceae</taxon>
        <taxon>Tenggerimyces</taxon>
    </lineage>
</organism>
<dbReference type="Gene3D" id="3.30.450.20">
    <property type="entry name" value="PAS domain"/>
    <property type="match status" value="1"/>
</dbReference>
<dbReference type="InterPro" id="IPR035965">
    <property type="entry name" value="PAS-like_dom_sf"/>
</dbReference>
<dbReference type="EMBL" id="JBHRZH010000009">
    <property type="protein sequence ID" value="MFC3761528.1"/>
    <property type="molecule type" value="Genomic_DNA"/>
</dbReference>
<evidence type="ECO:0000313" key="2">
    <source>
        <dbReference type="Proteomes" id="UP001595699"/>
    </source>
</evidence>